<sequence>MDLPVKTIPSTTSHTHTVVFLHGRGDNAHSFIQSLYHSRDSRNKTLLESFPSFRWVFPQAKMRECAAFPGQAMTQWFDIWNTTDFSEQEGLQAIGLRESVTGLRALLEREAALLGGRWDLLVLAGISQGAATSVHTLLNLDLPPPPPTASGPNATRRLGAFLGFSCRMPFPGRTLAETRKVLSLEGSPDHDEVIRNTPVLLEHCVDDATVLVDGGRNLRDALRKFGAQVAWREYPHGGHWFNSPAGMDDAIQFLSAVLPASTQATDSGAQNQPPSDAMDMS</sequence>
<dbReference type="InterPro" id="IPR003140">
    <property type="entry name" value="PLipase/COase/thioEstase"/>
</dbReference>
<keyword evidence="5" id="KW-1185">Reference proteome</keyword>
<dbReference type="InterPro" id="IPR050565">
    <property type="entry name" value="LYPA1-2/EST-like"/>
</dbReference>
<feature type="region of interest" description="Disordered" evidence="2">
    <location>
        <begin position="262"/>
        <end position="281"/>
    </location>
</feature>
<evidence type="ECO:0000259" key="3">
    <source>
        <dbReference type="Pfam" id="PF02230"/>
    </source>
</evidence>
<dbReference type="PANTHER" id="PTHR10655">
    <property type="entry name" value="LYSOPHOSPHOLIPASE-RELATED"/>
    <property type="match status" value="1"/>
</dbReference>
<dbReference type="EMBL" id="JAPCWZ010000003">
    <property type="protein sequence ID" value="KAK8873069.1"/>
    <property type="molecule type" value="Genomic_DNA"/>
</dbReference>
<evidence type="ECO:0000256" key="2">
    <source>
        <dbReference type="SAM" id="MobiDB-lite"/>
    </source>
</evidence>
<feature type="compositionally biased region" description="Polar residues" evidence="2">
    <location>
        <begin position="262"/>
        <end position="274"/>
    </location>
</feature>
<accession>A0ABR2J5M1</accession>
<dbReference type="Proteomes" id="UP001390339">
    <property type="component" value="Unassembled WGS sequence"/>
</dbReference>
<protein>
    <submittedName>
        <fullName evidence="4">Acyl-protein thioesterase 1</fullName>
    </submittedName>
</protein>
<evidence type="ECO:0000256" key="1">
    <source>
        <dbReference type="ARBA" id="ARBA00006499"/>
    </source>
</evidence>
<name>A0ABR2J5M1_9PEZI</name>
<feature type="domain" description="Phospholipase/carboxylesterase/thioesterase" evidence="3">
    <location>
        <begin position="9"/>
        <end position="257"/>
    </location>
</feature>
<proteinExistence type="inferred from homology"/>
<organism evidence="4 5">
    <name type="scientific">Apiospora arundinis</name>
    <dbReference type="NCBI Taxonomy" id="335852"/>
    <lineage>
        <taxon>Eukaryota</taxon>
        <taxon>Fungi</taxon>
        <taxon>Dikarya</taxon>
        <taxon>Ascomycota</taxon>
        <taxon>Pezizomycotina</taxon>
        <taxon>Sordariomycetes</taxon>
        <taxon>Xylariomycetidae</taxon>
        <taxon>Amphisphaeriales</taxon>
        <taxon>Apiosporaceae</taxon>
        <taxon>Apiospora</taxon>
    </lineage>
</organism>
<gene>
    <name evidence="4" type="ORF">PGQ11_003583</name>
</gene>
<dbReference type="Pfam" id="PF02230">
    <property type="entry name" value="Abhydrolase_2"/>
    <property type="match status" value="1"/>
</dbReference>
<comment type="similarity">
    <text evidence="1">Belongs to the AB hydrolase superfamily. AB hydrolase 2 family.</text>
</comment>
<comment type="caution">
    <text evidence="4">The sequence shown here is derived from an EMBL/GenBank/DDBJ whole genome shotgun (WGS) entry which is preliminary data.</text>
</comment>
<dbReference type="PANTHER" id="PTHR10655:SF63">
    <property type="entry name" value="PHOSPHOLIPASE_CARBOXYLESTERASE_THIOESTERASE DOMAIN-CONTAINING PROTEIN"/>
    <property type="match status" value="1"/>
</dbReference>
<dbReference type="SUPFAM" id="SSF53474">
    <property type="entry name" value="alpha/beta-Hydrolases"/>
    <property type="match status" value="1"/>
</dbReference>
<evidence type="ECO:0000313" key="4">
    <source>
        <dbReference type="EMBL" id="KAK8873069.1"/>
    </source>
</evidence>
<evidence type="ECO:0000313" key="5">
    <source>
        <dbReference type="Proteomes" id="UP001390339"/>
    </source>
</evidence>
<dbReference type="Gene3D" id="3.40.50.1820">
    <property type="entry name" value="alpha/beta hydrolase"/>
    <property type="match status" value="1"/>
</dbReference>
<reference evidence="4 5" key="1">
    <citation type="journal article" date="2024" name="IMA Fungus">
        <title>Apiospora arundinis, a panoply of carbohydrate-active enzymes and secondary metabolites.</title>
        <authorList>
            <person name="Sorensen T."/>
            <person name="Petersen C."/>
            <person name="Muurmann A.T."/>
            <person name="Christiansen J.V."/>
            <person name="Brundto M.L."/>
            <person name="Overgaard C.K."/>
            <person name="Boysen A.T."/>
            <person name="Wollenberg R.D."/>
            <person name="Larsen T.O."/>
            <person name="Sorensen J.L."/>
            <person name="Nielsen K.L."/>
            <person name="Sondergaard T.E."/>
        </authorList>
    </citation>
    <scope>NUCLEOTIDE SEQUENCE [LARGE SCALE GENOMIC DNA]</scope>
    <source>
        <strain evidence="4 5">AAU 773</strain>
    </source>
</reference>
<dbReference type="InterPro" id="IPR029058">
    <property type="entry name" value="AB_hydrolase_fold"/>
</dbReference>